<dbReference type="Gene3D" id="3.20.20.190">
    <property type="entry name" value="Phosphatidylinositol (PI) phosphodiesterase"/>
    <property type="match status" value="1"/>
</dbReference>
<evidence type="ECO:0000313" key="6">
    <source>
        <dbReference type="EMBL" id="CAL5220908.1"/>
    </source>
</evidence>
<keyword evidence="7" id="KW-1185">Reference proteome</keyword>
<sequence>MSVEVRFRVRTGDTVYGEAPGCGSGSLDVSRQLSLVGSIPELGAWCLSRRVPVLQRADLGRGVWETCAITIPKAKFPFIYRFCANGHRQSPTTRPLFWDTEHRECSHPPASGLIEDVFEPSAENSDTGWVTRAGVGAFQLRVGQHPGSQEPLVCLEGEARSQDVSVQLFEAKPGDPAVPQGKAFATISAQDAGLSMHPPGAVNGHRDRVASDGIIYYMNGQAIEALAFRVDVTSREDGSLIGRAFVSAATLTTLQGSISATVMSPQLDMVGLFKAGFLVVTSLEHPYNNLGDLQRAKWSPALAAALGTLDIGHRGSGASKVKGRSVRENTVLSFQKAATNMVDFVEFDVHVTADGEVVCFHDFEVKLAIGSEVVRLGIPALSYSQLKSAEFTHAMALNGKHASMLRGQQRVNQRYLKRNMSSAEDIMRSQLKPSIGSPEAFPRNPSPTENGWLIADRIATLREAFQNTPHWLGFNIELKYPTDAELAVMPTRFYSRNYFCDEVLRVVLEEGHKRKVIFSTFDPDCATLLSLKCARYPVFFLTCAGSKHYADPRMNSLEAALIFAKSSKLQGVVAEAVPSVLKRLKDIVDQSHKAGLFFFTFGDANNAVEHYSAQRAAGVDAIILDDTARLAKVTGKKVSLFNRPLQAPAALDEVTLTAESLAVHQAPSLLAKLSMSNLSAMPLPEEMARQASDPITISRKSSGRSG</sequence>
<accession>A0ABP1FLR4</accession>
<dbReference type="InterPro" id="IPR013784">
    <property type="entry name" value="Carb-bd-like_fold"/>
</dbReference>
<dbReference type="InterPro" id="IPR013783">
    <property type="entry name" value="Ig-like_fold"/>
</dbReference>
<dbReference type="CDD" id="cd08572">
    <property type="entry name" value="GDPD_GDE5_like"/>
    <property type="match status" value="1"/>
</dbReference>
<dbReference type="InterPro" id="IPR030395">
    <property type="entry name" value="GP_PDE_dom"/>
</dbReference>
<dbReference type="Gene3D" id="2.60.40.10">
    <property type="entry name" value="Immunoglobulins"/>
    <property type="match status" value="1"/>
</dbReference>
<keyword evidence="2" id="KW-0319">Glycerol metabolism</keyword>
<dbReference type="PROSITE" id="PS51704">
    <property type="entry name" value="GP_PDE"/>
    <property type="match status" value="1"/>
</dbReference>
<comment type="caution">
    <text evidence="6">The sequence shown here is derived from an EMBL/GenBank/DDBJ whole genome shotgun (WGS) entry which is preliminary data.</text>
</comment>
<dbReference type="PANTHER" id="PTHR22958">
    <property type="entry name" value="GLYCEROPHOSPHORYL DIESTER PHOSPHODIESTERASE"/>
    <property type="match status" value="1"/>
</dbReference>
<dbReference type="Proteomes" id="UP001497392">
    <property type="component" value="Unassembled WGS sequence"/>
</dbReference>
<dbReference type="Pfam" id="PF03009">
    <property type="entry name" value="GDPD"/>
    <property type="match status" value="1"/>
</dbReference>
<proteinExistence type="predicted"/>
<dbReference type="InterPro" id="IPR017946">
    <property type="entry name" value="PLC-like_Pdiesterase_TIM-brl"/>
</dbReference>
<evidence type="ECO:0000256" key="3">
    <source>
        <dbReference type="ARBA" id="ARBA00022801"/>
    </source>
</evidence>
<keyword evidence="3" id="KW-0378">Hydrolase</keyword>
<dbReference type="PANTHER" id="PTHR22958:SF1">
    <property type="entry name" value="GLYCEROPHOSPHOCHOLINE PHOSPHODIESTERASE GPCPD1"/>
    <property type="match status" value="1"/>
</dbReference>
<organism evidence="6 7">
    <name type="scientific">Coccomyxa viridis</name>
    <dbReference type="NCBI Taxonomy" id="1274662"/>
    <lineage>
        <taxon>Eukaryota</taxon>
        <taxon>Viridiplantae</taxon>
        <taxon>Chlorophyta</taxon>
        <taxon>core chlorophytes</taxon>
        <taxon>Trebouxiophyceae</taxon>
        <taxon>Trebouxiophyceae incertae sedis</taxon>
        <taxon>Coccomyxaceae</taxon>
        <taxon>Coccomyxa</taxon>
    </lineage>
</organism>
<reference evidence="6 7" key="1">
    <citation type="submission" date="2024-06" db="EMBL/GenBank/DDBJ databases">
        <authorList>
            <person name="Kraege A."/>
            <person name="Thomma B."/>
        </authorList>
    </citation>
    <scope>NUCLEOTIDE SEQUENCE [LARGE SCALE GENOMIC DNA]</scope>
</reference>
<feature type="domain" description="GP-PDE" evidence="5">
    <location>
        <begin position="308"/>
        <end position="634"/>
    </location>
</feature>
<dbReference type="InterPro" id="IPR051578">
    <property type="entry name" value="GDPD"/>
</dbReference>
<dbReference type="SUPFAM" id="SSF51695">
    <property type="entry name" value="PLC-like phosphodiesterases"/>
    <property type="match status" value="1"/>
</dbReference>
<protein>
    <recommendedName>
        <fullName evidence="1">glycerophosphodiester phosphodiesterase</fullName>
        <ecNumber evidence="1">3.1.4.46</ecNumber>
    </recommendedName>
</protein>
<name>A0ABP1FLR4_9CHLO</name>
<evidence type="ECO:0000256" key="4">
    <source>
        <dbReference type="ARBA" id="ARBA00047512"/>
    </source>
</evidence>
<gene>
    <name evidence="6" type="primary">g3003</name>
    <name evidence="6" type="ORF">VP750_LOCUS2567</name>
</gene>
<dbReference type="SUPFAM" id="SSF49452">
    <property type="entry name" value="Starch-binding domain-like"/>
    <property type="match status" value="1"/>
</dbReference>
<evidence type="ECO:0000256" key="2">
    <source>
        <dbReference type="ARBA" id="ARBA00022798"/>
    </source>
</evidence>
<evidence type="ECO:0000313" key="7">
    <source>
        <dbReference type="Proteomes" id="UP001497392"/>
    </source>
</evidence>
<comment type="catalytic activity">
    <reaction evidence="4">
        <text>a sn-glycero-3-phosphodiester + H2O = an alcohol + sn-glycerol 3-phosphate + H(+)</text>
        <dbReference type="Rhea" id="RHEA:12969"/>
        <dbReference type="ChEBI" id="CHEBI:15377"/>
        <dbReference type="ChEBI" id="CHEBI:15378"/>
        <dbReference type="ChEBI" id="CHEBI:30879"/>
        <dbReference type="ChEBI" id="CHEBI:57597"/>
        <dbReference type="ChEBI" id="CHEBI:83408"/>
        <dbReference type="EC" id="3.1.4.46"/>
    </reaction>
</comment>
<evidence type="ECO:0000259" key="5">
    <source>
        <dbReference type="PROSITE" id="PS51704"/>
    </source>
</evidence>
<dbReference type="EC" id="3.1.4.46" evidence="1"/>
<dbReference type="EMBL" id="CAXHTA020000004">
    <property type="protein sequence ID" value="CAL5220908.1"/>
    <property type="molecule type" value="Genomic_DNA"/>
</dbReference>
<evidence type="ECO:0000256" key="1">
    <source>
        <dbReference type="ARBA" id="ARBA00012247"/>
    </source>
</evidence>